<evidence type="ECO:0000313" key="8">
    <source>
        <dbReference type="EMBL" id="KXF79436.1"/>
    </source>
</evidence>
<dbReference type="GO" id="GO:0032993">
    <property type="term" value="C:protein-DNA complex"/>
    <property type="evidence" value="ECO:0007669"/>
    <property type="project" value="TreeGrafter"/>
</dbReference>
<dbReference type="InterPro" id="IPR039420">
    <property type="entry name" value="WalR-like"/>
</dbReference>
<dbReference type="EMBL" id="LNTU01000001">
    <property type="protein sequence ID" value="KXF79436.1"/>
    <property type="molecule type" value="Genomic_DNA"/>
</dbReference>
<dbReference type="RefSeq" id="WP_068880773.1">
    <property type="nucleotide sequence ID" value="NZ_LNTU01000001.1"/>
</dbReference>
<feature type="domain" description="Response regulatory" evidence="6">
    <location>
        <begin position="4"/>
        <end position="119"/>
    </location>
</feature>
<dbReference type="SUPFAM" id="SSF52172">
    <property type="entry name" value="CheY-like"/>
    <property type="match status" value="1"/>
</dbReference>
<gene>
    <name evidence="8" type="ORF">ATN84_06995</name>
</gene>
<keyword evidence="9" id="KW-1185">Reference proteome</keyword>
<dbReference type="Gene3D" id="1.10.10.10">
    <property type="entry name" value="Winged helix-like DNA-binding domain superfamily/Winged helix DNA-binding domain"/>
    <property type="match status" value="1"/>
</dbReference>
<feature type="DNA-binding region" description="OmpR/PhoB-type" evidence="5">
    <location>
        <begin position="133"/>
        <end position="231"/>
    </location>
</feature>
<accession>A0A135I1W5</accession>
<dbReference type="Pfam" id="PF00486">
    <property type="entry name" value="Trans_reg_C"/>
    <property type="match status" value="1"/>
</dbReference>
<dbReference type="InterPro" id="IPR036388">
    <property type="entry name" value="WH-like_DNA-bd_sf"/>
</dbReference>
<dbReference type="InterPro" id="IPR001789">
    <property type="entry name" value="Sig_transdc_resp-reg_receiver"/>
</dbReference>
<sequence length="232" mass="25986">MKPLVLICSRNPDLFLLFSHILVAEGFRARLVDESSLIESVKGPSVLCILLDTENNASEALHLCGLVKENRASAHVPLVALTPAGDQDGYLDLLKAGVDECLVRPISPARILGYLKALVAERRHGGGLDIERKENFQVWDLDVEAAKRLIRYRGQEMQLGPIEFKLLCRLLDAPGRVFSRAELIEAGWPPNYYVQPRTVDVHMGRLRRLLEQMTGRSIIRTIRSTGYAVEFS</sequence>
<dbReference type="GO" id="GO:0000156">
    <property type="term" value="F:phosphorelay response regulator activity"/>
    <property type="evidence" value="ECO:0007669"/>
    <property type="project" value="TreeGrafter"/>
</dbReference>
<dbReference type="PANTHER" id="PTHR48111:SF40">
    <property type="entry name" value="PHOSPHATE REGULON TRANSCRIPTIONAL REGULATORY PROTEIN PHOB"/>
    <property type="match status" value="1"/>
</dbReference>
<reference evidence="8 9" key="1">
    <citation type="submission" date="2015-11" db="EMBL/GenBank/DDBJ databases">
        <title>Draft genome sequence of Paramesorhizobium deserti A-3-E, a strain highly resistant to diverse beta-lactam antibiotics.</title>
        <authorList>
            <person name="Lv R."/>
            <person name="Yang X."/>
            <person name="Fang N."/>
            <person name="Guo J."/>
            <person name="Luo X."/>
            <person name="Peng F."/>
            <person name="Yang R."/>
            <person name="Cui Y."/>
            <person name="Fang C."/>
            <person name="Song Y."/>
        </authorList>
    </citation>
    <scope>NUCLEOTIDE SEQUENCE [LARGE SCALE GENOMIC DNA]</scope>
    <source>
        <strain evidence="8 9">A-3-E</strain>
    </source>
</reference>
<evidence type="ECO:0008006" key="10">
    <source>
        <dbReference type="Google" id="ProtNLM"/>
    </source>
</evidence>
<dbReference type="Gene3D" id="3.40.50.2300">
    <property type="match status" value="1"/>
</dbReference>
<proteinExistence type="predicted"/>
<dbReference type="PROSITE" id="PS50110">
    <property type="entry name" value="RESPONSE_REGULATORY"/>
    <property type="match status" value="1"/>
</dbReference>
<name>A0A135I1W5_9HYPH</name>
<dbReference type="GO" id="GO:0006355">
    <property type="term" value="P:regulation of DNA-templated transcription"/>
    <property type="evidence" value="ECO:0007669"/>
    <property type="project" value="InterPro"/>
</dbReference>
<evidence type="ECO:0000313" key="9">
    <source>
        <dbReference type="Proteomes" id="UP000070107"/>
    </source>
</evidence>
<dbReference type="GO" id="GO:0005829">
    <property type="term" value="C:cytosol"/>
    <property type="evidence" value="ECO:0007669"/>
    <property type="project" value="TreeGrafter"/>
</dbReference>
<dbReference type="InterPro" id="IPR011006">
    <property type="entry name" value="CheY-like_superfamily"/>
</dbReference>
<evidence type="ECO:0000259" key="6">
    <source>
        <dbReference type="PROSITE" id="PS50110"/>
    </source>
</evidence>
<dbReference type="InterPro" id="IPR001867">
    <property type="entry name" value="OmpR/PhoB-type_DNA-bd"/>
</dbReference>
<evidence type="ECO:0000259" key="7">
    <source>
        <dbReference type="PROSITE" id="PS51755"/>
    </source>
</evidence>
<feature type="domain" description="OmpR/PhoB-type" evidence="7">
    <location>
        <begin position="133"/>
        <end position="231"/>
    </location>
</feature>
<dbReference type="SUPFAM" id="SSF46894">
    <property type="entry name" value="C-terminal effector domain of the bipartite response regulators"/>
    <property type="match status" value="1"/>
</dbReference>
<dbReference type="PROSITE" id="PS51755">
    <property type="entry name" value="OMPR_PHOB"/>
    <property type="match status" value="1"/>
</dbReference>
<keyword evidence="1 4" id="KW-0597">Phosphoprotein</keyword>
<evidence type="ECO:0000256" key="4">
    <source>
        <dbReference type="PROSITE-ProRule" id="PRU00169"/>
    </source>
</evidence>
<comment type="caution">
    <text evidence="8">The sequence shown here is derived from an EMBL/GenBank/DDBJ whole genome shotgun (WGS) entry which is preliminary data.</text>
</comment>
<keyword evidence="2" id="KW-0902">Two-component regulatory system</keyword>
<evidence type="ECO:0000256" key="2">
    <source>
        <dbReference type="ARBA" id="ARBA00023012"/>
    </source>
</evidence>
<dbReference type="STRING" id="1494590.ATN84_06995"/>
<dbReference type="Proteomes" id="UP000070107">
    <property type="component" value="Unassembled WGS sequence"/>
</dbReference>
<dbReference type="GO" id="GO:0000976">
    <property type="term" value="F:transcription cis-regulatory region binding"/>
    <property type="evidence" value="ECO:0007669"/>
    <property type="project" value="TreeGrafter"/>
</dbReference>
<dbReference type="InterPro" id="IPR016032">
    <property type="entry name" value="Sig_transdc_resp-reg_C-effctor"/>
</dbReference>
<organism evidence="8 9">
    <name type="scientific">Paramesorhizobium deserti</name>
    <dbReference type="NCBI Taxonomy" id="1494590"/>
    <lineage>
        <taxon>Bacteria</taxon>
        <taxon>Pseudomonadati</taxon>
        <taxon>Pseudomonadota</taxon>
        <taxon>Alphaproteobacteria</taxon>
        <taxon>Hyphomicrobiales</taxon>
        <taxon>Phyllobacteriaceae</taxon>
        <taxon>Paramesorhizobium</taxon>
    </lineage>
</organism>
<dbReference type="PANTHER" id="PTHR48111">
    <property type="entry name" value="REGULATOR OF RPOS"/>
    <property type="match status" value="1"/>
</dbReference>
<dbReference type="AlphaFoldDB" id="A0A135I1W5"/>
<evidence type="ECO:0000256" key="1">
    <source>
        <dbReference type="ARBA" id="ARBA00022553"/>
    </source>
</evidence>
<evidence type="ECO:0000256" key="5">
    <source>
        <dbReference type="PROSITE-ProRule" id="PRU01091"/>
    </source>
</evidence>
<keyword evidence="3 5" id="KW-0238">DNA-binding</keyword>
<feature type="modified residue" description="4-aspartylphosphate" evidence="4">
    <location>
        <position position="52"/>
    </location>
</feature>
<dbReference type="OrthoDB" id="9803032at2"/>
<evidence type="ECO:0000256" key="3">
    <source>
        <dbReference type="ARBA" id="ARBA00023125"/>
    </source>
</evidence>
<dbReference type="CDD" id="cd00383">
    <property type="entry name" value="trans_reg_C"/>
    <property type="match status" value="1"/>
</dbReference>
<protein>
    <recommendedName>
        <fullName evidence="10">Two-component system response regulator</fullName>
    </recommendedName>
</protein>
<dbReference type="SMART" id="SM00862">
    <property type="entry name" value="Trans_reg_C"/>
    <property type="match status" value="1"/>
</dbReference>